<evidence type="ECO:0000259" key="2">
    <source>
        <dbReference type="Pfam" id="PF08546"/>
    </source>
</evidence>
<comment type="caution">
    <text evidence="3">The sequence shown here is derived from an EMBL/GenBank/DDBJ whole genome shotgun (WGS) entry which is preliminary data.</text>
</comment>
<keyword evidence="4" id="KW-1185">Reference proteome</keyword>
<organism evidence="3 4">
    <name type="scientific">Mycolicibacterium lutetiense</name>
    <dbReference type="NCBI Taxonomy" id="1641992"/>
    <lineage>
        <taxon>Bacteria</taxon>
        <taxon>Bacillati</taxon>
        <taxon>Actinomycetota</taxon>
        <taxon>Actinomycetes</taxon>
        <taxon>Mycobacteriales</taxon>
        <taxon>Mycobacteriaceae</taxon>
        <taxon>Mycolicibacterium</taxon>
    </lineage>
</organism>
<dbReference type="Proteomes" id="UP000694460">
    <property type="component" value="Unassembled WGS sequence"/>
</dbReference>
<dbReference type="Pfam" id="PF02558">
    <property type="entry name" value="ApbA"/>
    <property type="match status" value="1"/>
</dbReference>
<accession>A0ABS4ZTN6</accession>
<dbReference type="InterPro" id="IPR051402">
    <property type="entry name" value="KPR-Related"/>
</dbReference>
<dbReference type="Pfam" id="PF08546">
    <property type="entry name" value="ApbA_C"/>
    <property type="match status" value="1"/>
</dbReference>
<dbReference type="Gene3D" id="3.40.50.720">
    <property type="entry name" value="NAD(P)-binding Rossmann-like Domain"/>
    <property type="match status" value="1"/>
</dbReference>
<dbReference type="InterPro" id="IPR013328">
    <property type="entry name" value="6PGD_dom2"/>
</dbReference>
<evidence type="ECO:0000313" key="4">
    <source>
        <dbReference type="Proteomes" id="UP000694460"/>
    </source>
</evidence>
<evidence type="ECO:0000259" key="1">
    <source>
        <dbReference type="Pfam" id="PF02558"/>
    </source>
</evidence>
<dbReference type="SUPFAM" id="SSF48179">
    <property type="entry name" value="6-phosphogluconate dehydrogenase C-terminal domain-like"/>
    <property type="match status" value="1"/>
</dbReference>
<dbReference type="PANTHER" id="PTHR21708:SF26">
    <property type="entry name" value="2-DEHYDROPANTOATE 2-REDUCTASE"/>
    <property type="match status" value="1"/>
</dbReference>
<dbReference type="PANTHER" id="PTHR21708">
    <property type="entry name" value="PROBABLE 2-DEHYDROPANTOATE 2-REDUCTASE"/>
    <property type="match status" value="1"/>
</dbReference>
<dbReference type="InterPro" id="IPR036291">
    <property type="entry name" value="NAD(P)-bd_dom_sf"/>
</dbReference>
<reference evidence="3 4" key="1">
    <citation type="submission" date="2021-03" db="EMBL/GenBank/DDBJ databases">
        <title>Sequencing the genomes of 1000 actinobacteria strains.</title>
        <authorList>
            <person name="Klenk H.-P."/>
        </authorList>
    </citation>
    <scope>NUCLEOTIDE SEQUENCE [LARGE SCALE GENOMIC DNA]</scope>
    <source>
        <strain evidence="3 4">DSM 46713</strain>
    </source>
</reference>
<dbReference type="InterPro" id="IPR013752">
    <property type="entry name" value="KPA_reductase"/>
</dbReference>
<dbReference type="EC" id="1.1.1.169" evidence="3"/>
<proteinExistence type="predicted"/>
<feature type="domain" description="Ketopantoate reductase C-terminal" evidence="2">
    <location>
        <begin position="187"/>
        <end position="301"/>
    </location>
</feature>
<feature type="domain" description="Ketopantoate reductase N-terminal" evidence="1">
    <location>
        <begin position="10"/>
        <end position="146"/>
    </location>
</feature>
<protein>
    <submittedName>
        <fullName evidence="3">2-dehydropantoate 2-reductase</fullName>
        <ecNumber evidence="3">1.1.1.169</ecNumber>
    </submittedName>
</protein>
<dbReference type="InterPro" id="IPR013332">
    <property type="entry name" value="KPR_N"/>
</dbReference>
<evidence type="ECO:0000313" key="3">
    <source>
        <dbReference type="EMBL" id="MBP2452849.1"/>
    </source>
</evidence>
<dbReference type="InterPro" id="IPR008927">
    <property type="entry name" value="6-PGluconate_DH-like_C_sf"/>
</dbReference>
<gene>
    <name evidence="3" type="ORF">JOF57_002762</name>
</gene>
<dbReference type="SUPFAM" id="SSF51735">
    <property type="entry name" value="NAD(P)-binding Rossmann-fold domains"/>
    <property type="match status" value="1"/>
</dbReference>
<sequence>MATTLTRPFVVYGVGAIGGVIAARLRLAGYDVTAVARGAHLNTIRTCGLTLVTQAGTDNIDLPAAAGAGEVDWSTRPVVILAVKSHQTDTALDDLSAHAPIETPVFVAENGVANEAAALRRFANVYGVTVMLPAAHLDPGVVIQQSDPVAGILDVGRYPAGRDELAEQFSAALQVARFESQVRDDVMAWKYRKLIANLGNGVIAAYRPGPEADTLISRARDEAEHILTAAGIPFVTAAQDAQRRGDLLQGQVHDDYFSSTWQSVARGHTKVETDWFNGEIVLQARLHHQNAPVNELIQRVTAEHARVGRPVRSLDAAAALKKLASHPSALEAVECRLQASADLGSDIDQRRLVGHLGHQAGVHRLDDDHRITATRCP</sequence>
<name>A0ABS4ZTN6_9MYCO</name>
<dbReference type="Gene3D" id="1.10.1040.10">
    <property type="entry name" value="N-(1-d-carboxylethyl)-l-norvaline Dehydrogenase, domain 2"/>
    <property type="match status" value="1"/>
</dbReference>
<dbReference type="GO" id="GO:0008677">
    <property type="term" value="F:2-dehydropantoate 2-reductase activity"/>
    <property type="evidence" value="ECO:0007669"/>
    <property type="project" value="UniProtKB-EC"/>
</dbReference>
<dbReference type="EMBL" id="JAGIOP010000002">
    <property type="protein sequence ID" value="MBP2452849.1"/>
    <property type="molecule type" value="Genomic_DNA"/>
</dbReference>
<keyword evidence="3" id="KW-0560">Oxidoreductase</keyword>